<protein>
    <submittedName>
        <fullName evidence="1">Uncharacterized protein</fullName>
    </submittedName>
</protein>
<dbReference type="EMBL" id="OZ034814">
    <property type="protein sequence ID" value="CAL1360396.1"/>
    <property type="molecule type" value="Genomic_DNA"/>
</dbReference>
<reference evidence="1 2" key="1">
    <citation type="submission" date="2024-04" db="EMBL/GenBank/DDBJ databases">
        <authorList>
            <person name="Fracassetti M."/>
        </authorList>
    </citation>
    <scope>NUCLEOTIDE SEQUENCE [LARGE SCALE GENOMIC DNA]</scope>
</reference>
<proteinExistence type="predicted"/>
<keyword evidence="2" id="KW-1185">Reference proteome</keyword>
<dbReference type="AlphaFoldDB" id="A0AAV2CWD3"/>
<evidence type="ECO:0000313" key="2">
    <source>
        <dbReference type="Proteomes" id="UP001497516"/>
    </source>
</evidence>
<gene>
    <name evidence="1" type="ORF">LTRI10_LOCUS7836</name>
</gene>
<evidence type="ECO:0000313" key="1">
    <source>
        <dbReference type="EMBL" id="CAL1360396.1"/>
    </source>
</evidence>
<organism evidence="1 2">
    <name type="scientific">Linum trigynum</name>
    <dbReference type="NCBI Taxonomy" id="586398"/>
    <lineage>
        <taxon>Eukaryota</taxon>
        <taxon>Viridiplantae</taxon>
        <taxon>Streptophyta</taxon>
        <taxon>Embryophyta</taxon>
        <taxon>Tracheophyta</taxon>
        <taxon>Spermatophyta</taxon>
        <taxon>Magnoliopsida</taxon>
        <taxon>eudicotyledons</taxon>
        <taxon>Gunneridae</taxon>
        <taxon>Pentapetalae</taxon>
        <taxon>rosids</taxon>
        <taxon>fabids</taxon>
        <taxon>Malpighiales</taxon>
        <taxon>Linaceae</taxon>
        <taxon>Linum</taxon>
    </lineage>
</organism>
<dbReference type="Proteomes" id="UP001497516">
    <property type="component" value="Chromosome 10"/>
</dbReference>
<sequence>MDFPSSSVSRVHLVDEIGTECVQFPRRRRRRMRLLRRPRASLVSANPSPRSPPPGFSSYGRRWRVVGCWWL</sequence>
<accession>A0AAV2CWD3</accession>
<name>A0AAV2CWD3_9ROSI</name>